<proteinExistence type="predicted"/>
<evidence type="ECO:0000313" key="7">
    <source>
        <dbReference type="EMBL" id="CAH1403865.1"/>
    </source>
</evidence>
<feature type="compositionally biased region" description="Basic and acidic residues" evidence="5">
    <location>
        <begin position="218"/>
        <end position="242"/>
    </location>
</feature>
<dbReference type="SMART" id="SM00360">
    <property type="entry name" value="RRM"/>
    <property type="match status" value="1"/>
</dbReference>
<dbReference type="OrthoDB" id="407442at2759"/>
<dbReference type="Proteomes" id="UP001152798">
    <property type="component" value="Chromosome 5"/>
</dbReference>
<reference evidence="7" key="1">
    <citation type="submission" date="2022-01" db="EMBL/GenBank/DDBJ databases">
        <authorList>
            <person name="King R."/>
        </authorList>
    </citation>
    <scope>NUCLEOTIDE SEQUENCE</scope>
</reference>
<dbReference type="GO" id="GO:0000381">
    <property type="term" value="P:regulation of alternative mRNA splicing, via spliceosome"/>
    <property type="evidence" value="ECO:0007669"/>
    <property type="project" value="TreeGrafter"/>
</dbReference>
<dbReference type="PROSITE" id="PS50102">
    <property type="entry name" value="RRM"/>
    <property type="match status" value="1"/>
</dbReference>
<feature type="compositionally biased region" description="Basic and acidic residues" evidence="5">
    <location>
        <begin position="164"/>
        <end position="175"/>
    </location>
</feature>
<dbReference type="InterPro" id="IPR052285">
    <property type="entry name" value="NEXT_complex_subunit"/>
</dbReference>
<name>A0A9P0HL10_NEZVI</name>
<sequence>MPSKKRKNKISNRKAKEETSVLIRNLDEKVTEELLYELFLQAGPLEDVRIPQVNGVSRNFGFVIFTHEESVPYAIALLDQITLYGRPIYLKYAGPSNYQKAPYRGPPSRMHVKDRLGPRPSENNANPRGAGQHHSENNASLRTAPGSISRRYNDFSMQPTRPSKNKDKNSEDFRQRSAWTQPMPGYLNVYPSQKGDDGKCHNMNNYSNNNFKHKGRHSSGDSSKKSYEKAPYQRDSNRYDYKHFRRSK</sequence>
<organism evidence="7 8">
    <name type="scientific">Nezara viridula</name>
    <name type="common">Southern green stink bug</name>
    <name type="synonym">Cimex viridulus</name>
    <dbReference type="NCBI Taxonomy" id="85310"/>
    <lineage>
        <taxon>Eukaryota</taxon>
        <taxon>Metazoa</taxon>
        <taxon>Ecdysozoa</taxon>
        <taxon>Arthropoda</taxon>
        <taxon>Hexapoda</taxon>
        <taxon>Insecta</taxon>
        <taxon>Pterygota</taxon>
        <taxon>Neoptera</taxon>
        <taxon>Paraneoptera</taxon>
        <taxon>Hemiptera</taxon>
        <taxon>Heteroptera</taxon>
        <taxon>Panheteroptera</taxon>
        <taxon>Pentatomomorpha</taxon>
        <taxon>Pentatomoidea</taxon>
        <taxon>Pentatomidae</taxon>
        <taxon>Pentatominae</taxon>
        <taxon>Nezara</taxon>
    </lineage>
</organism>
<dbReference type="EMBL" id="OV725081">
    <property type="protein sequence ID" value="CAH1403865.1"/>
    <property type="molecule type" value="Genomic_DNA"/>
</dbReference>
<dbReference type="GO" id="GO:0003727">
    <property type="term" value="F:single-stranded RNA binding"/>
    <property type="evidence" value="ECO:0007669"/>
    <property type="project" value="TreeGrafter"/>
</dbReference>
<evidence type="ECO:0000256" key="2">
    <source>
        <dbReference type="ARBA" id="ARBA00022884"/>
    </source>
</evidence>
<evidence type="ECO:0000256" key="5">
    <source>
        <dbReference type="SAM" id="MobiDB-lite"/>
    </source>
</evidence>
<keyword evidence="2 4" id="KW-0694">RNA-binding</keyword>
<accession>A0A9P0HL10</accession>
<dbReference type="InterPro" id="IPR000504">
    <property type="entry name" value="RRM_dom"/>
</dbReference>
<evidence type="ECO:0000256" key="1">
    <source>
        <dbReference type="ARBA" id="ARBA00004642"/>
    </source>
</evidence>
<dbReference type="Gene3D" id="3.30.70.330">
    <property type="match status" value="1"/>
</dbReference>
<evidence type="ECO:0000313" key="8">
    <source>
        <dbReference type="Proteomes" id="UP001152798"/>
    </source>
</evidence>
<dbReference type="InterPro" id="IPR035979">
    <property type="entry name" value="RBD_domain_sf"/>
</dbReference>
<dbReference type="PANTHER" id="PTHR13798">
    <property type="entry name" value="RNA BINDING MOTIF RBM PROTEIN -RELATED"/>
    <property type="match status" value="1"/>
</dbReference>
<feature type="domain" description="RRM" evidence="6">
    <location>
        <begin position="19"/>
        <end position="95"/>
    </location>
</feature>
<evidence type="ECO:0000256" key="4">
    <source>
        <dbReference type="PROSITE-ProRule" id="PRU00176"/>
    </source>
</evidence>
<dbReference type="Pfam" id="PF00076">
    <property type="entry name" value="RRM_1"/>
    <property type="match status" value="1"/>
</dbReference>
<dbReference type="AlphaFoldDB" id="A0A9P0HL10"/>
<dbReference type="GO" id="GO:0005654">
    <property type="term" value="C:nucleoplasm"/>
    <property type="evidence" value="ECO:0007669"/>
    <property type="project" value="UniProtKB-SubCell"/>
</dbReference>
<protein>
    <recommendedName>
        <fullName evidence="6">RRM domain-containing protein</fullName>
    </recommendedName>
</protein>
<evidence type="ECO:0000259" key="6">
    <source>
        <dbReference type="PROSITE" id="PS50102"/>
    </source>
</evidence>
<keyword evidence="3" id="KW-0539">Nucleus</keyword>
<evidence type="ECO:0000256" key="3">
    <source>
        <dbReference type="ARBA" id="ARBA00023242"/>
    </source>
</evidence>
<dbReference type="PANTHER" id="PTHR13798:SF11">
    <property type="entry name" value="RNA-BINDING PROTEIN 7-RELATED"/>
    <property type="match status" value="1"/>
</dbReference>
<dbReference type="InterPro" id="IPR012677">
    <property type="entry name" value="Nucleotide-bd_a/b_plait_sf"/>
</dbReference>
<feature type="region of interest" description="Disordered" evidence="5">
    <location>
        <begin position="96"/>
        <end position="248"/>
    </location>
</feature>
<dbReference type="SUPFAM" id="SSF54928">
    <property type="entry name" value="RNA-binding domain, RBD"/>
    <property type="match status" value="1"/>
</dbReference>
<keyword evidence="8" id="KW-1185">Reference proteome</keyword>
<gene>
    <name evidence="7" type="ORF">NEZAVI_LOCUS12383</name>
</gene>
<comment type="subcellular location">
    <subcellularLocation>
        <location evidence="1">Nucleus</location>
        <location evidence="1">Nucleoplasm</location>
    </subcellularLocation>
</comment>